<dbReference type="GO" id="GO:0030288">
    <property type="term" value="C:outer membrane-bounded periplasmic space"/>
    <property type="evidence" value="ECO:0007669"/>
    <property type="project" value="TreeGrafter"/>
</dbReference>
<protein>
    <submittedName>
        <fullName evidence="8">Iron-hydroxamate transporter substrate-binding subunit</fullName>
    </submittedName>
</protein>
<dbReference type="InterPro" id="IPR006311">
    <property type="entry name" value="TAT_signal"/>
</dbReference>
<keyword evidence="4" id="KW-0406">Ion transport</keyword>
<dbReference type="Pfam" id="PF01497">
    <property type="entry name" value="Peripla_BP_2"/>
    <property type="match status" value="1"/>
</dbReference>
<dbReference type="RefSeq" id="WP_101823487.1">
    <property type="nucleotide sequence ID" value="NZ_PJZH01000003.1"/>
</dbReference>
<name>A0A2N5E9H1_9GAMM</name>
<comment type="caution">
    <text evidence="8">The sequence shown here is derived from an EMBL/GenBank/DDBJ whole genome shotgun (WGS) entry which is preliminary data.</text>
</comment>
<dbReference type="Gene3D" id="3.40.50.1980">
    <property type="entry name" value="Nitrogenase molybdenum iron protein domain"/>
    <property type="match status" value="2"/>
</dbReference>
<dbReference type="Proteomes" id="UP000234503">
    <property type="component" value="Unassembled WGS sequence"/>
</dbReference>
<organism evidence="8 9">
    <name type="scientific">Chimaeribacter coloradensis</name>
    <dbReference type="NCBI Taxonomy" id="2060068"/>
    <lineage>
        <taxon>Bacteria</taxon>
        <taxon>Pseudomonadati</taxon>
        <taxon>Pseudomonadota</taxon>
        <taxon>Gammaproteobacteria</taxon>
        <taxon>Enterobacterales</taxon>
        <taxon>Yersiniaceae</taxon>
        <taxon>Chimaeribacter</taxon>
    </lineage>
</organism>
<dbReference type="EMBL" id="PJZH01000003">
    <property type="protein sequence ID" value="PLR38550.1"/>
    <property type="molecule type" value="Genomic_DNA"/>
</dbReference>
<feature type="signal peptide" evidence="6">
    <location>
        <begin position="1"/>
        <end position="31"/>
    </location>
</feature>
<sequence>MKSYQPDGTRRRLLQALALAPLLPAWPSVSATRPDLKRIVTLEWSPTELLLSLGVTPLGVADTYNYRLWVKEPALPPGVVDVGTRTEPNLEMLQQLRPSLLLLSAGYGPSPEALQRIAPSMGLAFYTGKEPPLLLARRALCQLAERLDLMPVADRFLAAADAQLAQTRAQLTPAARRPVLLFSFLDARHVLVFGKGSLFMNVMDELGVPNAWPGETNLWGSAVIGIEQLATVKPAHALCFDHGDHRLRDEITATPLWKSLPLARDGVITEVPAIWFYGTTLSAMRFCRLLPHALGGRP</sequence>
<dbReference type="PROSITE" id="PS51318">
    <property type="entry name" value="TAT"/>
    <property type="match status" value="1"/>
</dbReference>
<feature type="domain" description="Fe/B12 periplasmic-binding" evidence="7">
    <location>
        <begin position="38"/>
        <end position="298"/>
    </location>
</feature>
<dbReference type="PRINTS" id="PR01715">
    <property type="entry name" value="FERRIBNDNGPP"/>
</dbReference>
<evidence type="ECO:0000256" key="4">
    <source>
        <dbReference type="ARBA" id="ARBA00022496"/>
    </source>
</evidence>
<keyword evidence="9" id="KW-1185">Reference proteome</keyword>
<evidence type="ECO:0000256" key="2">
    <source>
        <dbReference type="ARBA" id="ARBA00008814"/>
    </source>
</evidence>
<evidence type="ECO:0000256" key="3">
    <source>
        <dbReference type="ARBA" id="ARBA00022448"/>
    </source>
</evidence>
<dbReference type="OrthoDB" id="6160519at2"/>
<evidence type="ECO:0000256" key="6">
    <source>
        <dbReference type="SAM" id="SignalP"/>
    </source>
</evidence>
<dbReference type="AlphaFoldDB" id="A0A2N5E9H1"/>
<keyword evidence="3" id="KW-0813">Transport</keyword>
<accession>A0A2N5E9H1</accession>
<keyword evidence="4" id="KW-0410">Iron transport</keyword>
<keyword evidence="4" id="KW-0408">Iron</keyword>
<dbReference type="GO" id="GO:1901678">
    <property type="term" value="P:iron coordination entity transport"/>
    <property type="evidence" value="ECO:0007669"/>
    <property type="project" value="UniProtKB-ARBA"/>
</dbReference>
<proteinExistence type="inferred from homology"/>
<evidence type="ECO:0000259" key="7">
    <source>
        <dbReference type="PROSITE" id="PS50983"/>
    </source>
</evidence>
<gene>
    <name evidence="8" type="ORF">CYR32_06085</name>
</gene>
<dbReference type="SUPFAM" id="SSF53807">
    <property type="entry name" value="Helical backbone' metal receptor"/>
    <property type="match status" value="1"/>
</dbReference>
<reference evidence="8 9" key="1">
    <citation type="submission" date="2017-12" db="EMBL/GenBank/DDBJ databases">
        <title>Characterization of six clinical isolates of Enterochimera gen. nov., a novel genus of the Yersiniaciae family and the three species Enterochimera arupensis sp. nov., Enterochimera coloradensis sp. nov, and Enterochimera californica sp. nov.</title>
        <authorList>
            <person name="Rossi A."/>
            <person name="Fisher M."/>
        </authorList>
    </citation>
    <scope>NUCLEOTIDE SEQUENCE [LARGE SCALE GENOMIC DNA]</scope>
    <source>
        <strain evidence="9">2016-Iso4</strain>
    </source>
</reference>
<dbReference type="NCBIfam" id="NF007864">
    <property type="entry name" value="PRK10576.1"/>
    <property type="match status" value="1"/>
</dbReference>
<evidence type="ECO:0000256" key="5">
    <source>
        <dbReference type="ARBA" id="ARBA00022729"/>
    </source>
</evidence>
<evidence type="ECO:0000313" key="8">
    <source>
        <dbReference type="EMBL" id="PLR38550.1"/>
    </source>
</evidence>
<evidence type="ECO:0000256" key="1">
    <source>
        <dbReference type="ARBA" id="ARBA00004196"/>
    </source>
</evidence>
<dbReference type="InterPro" id="IPR002491">
    <property type="entry name" value="ABC_transptr_periplasmic_BD"/>
</dbReference>
<comment type="subcellular location">
    <subcellularLocation>
        <location evidence="1">Cell envelope</location>
    </subcellularLocation>
</comment>
<keyword evidence="5 6" id="KW-0732">Signal</keyword>
<feature type="chain" id="PRO_5014840257" evidence="6">
    <location>
        <begin position="32"/>
        <end position="298"/>
    </location>
</feature>
<dbReference type="PANTHER" id="PTHR30532:SF1">
    <property type="entry name" value="IRON(3+)-HYDROXAMATE-BINDING PROTEIN FHUD"/>
    <property type="match status" value="1"/>
</dbReference>
<comment type="similarity">
    <text evidence="2">Belongs to the bacterial solute-binding protein 8 family.</text>
</comment>
<evidence type="ECO:0000313" key="9">
    <source>
        <dbReference type="Proteomes" id="UP000234503"/>
    </source>
</evidence>
<dbReference type="PROSITE" id="PS50983">
    <property type="entry name" value="FE_B12_PBP"/>
    <property type="match status" value="1"/>
</dbReference>
<dbReference type="CDD" id="cd01146">
    <property type="entry name" value="FhuD"/>
    <property type="match status" value="1"/>
</dbReference>
<dbReference type="InterPro" id="IPR051313">
    <property type="entry name" value="Bact_iron-sidero_bind"/>
</dbReference>
<dbReference type="PANTHER" id="PTHR30532">
    <property type="entry name" value="IRON III DICITRATE-BINDING PERIPLASMIC PROTEIN"/>
    <property type="match status" value="1"/>
</dbReference>